<feature type="domain" description="Palmitoyltransferase DHHC" evidence="10">
    <location>
        <begin position="674"/>
        <end position="798"/>
    </location>
</feature>
<feature type="region of interest" description="Disordered" evidence="9">
    <location>
        <begin position="259"/>
        <end position="325"/>
    </location>
</feature>
<comment type="domain">
    <text evidence="8">The DHHC domain is required for palmitoyltransferase activity.</text>
</comment>
<protein>
    <recommendedName>
        <fullName evidence="8">Palmitoyltransferase</fullName>
        <ecNumber evidence="8">2.3.1.225</ecNumber>
    </recommendedName>
</protein>
<evidence type="ECO:0000259" key="11">
    <source>
        <dbReference type="Pfam" id="PF04108"/>
    </source>
</evidence>
<evidence type="ECO:0000256" key="4">
    <source>
        <dbReference type="ARBA" id="ARBA00022989"/>
    </source>
</evidence>
<dbReference type="OrthoDB" id="9909019at2759"/>
<evidence type="ECO:0000313" key="12">
    <source>
        <dbReference type="EMBL" id="GBG27081.1"/>
    </source>
</evidence>
<comment type="catalytic activity">
    <reaction evidence="8">
        <text>L-cysteinyl-[protein] + hexadecanoyl-CoA = S-hexadecanoyl-L-cysteinyl-[protein] + CoA</text>
        <dbReference type="Rhea" id="RHEA:36683"/>
        <dbReference type="Rhea" id="RHEA-COMP:10131"/>
        <dbReference type="Rhea" id="RHEA-COMP:11032"/>
        <dbReference type="ChEBI" id="CHEBI:29950"/>
        <dbReference type="ChEBI" id="CHEBI:57287"/>
        <dbReference type="ChEBI" id="CHEBI:57379"/>
        <dbReference type="ChEBI" id="CHEBI:74151"/>
        <dbReference type="EC" id="2.3.1.225"/>
    </reaction>
</comment>
<evidence type="ECO:0000256" key="5">
    <source>
        <dbReference type="ARBA" id="ARBA00023006"/>
    </source>
</evidence>
<dbReference type="GO" id="GO:0005794">
    <property type="term" value="C:Golgi apparatus"/>
    <property type="evidence" value="ECO:0007669"/>
    <property type="project" value="TreeGrafter"/>
</dbReference>
<evidence type="ECO:0000256" key="2">
    <source>
        <dbReference type="ARBA" id="ARBA00022679"/>
    </source>
</evidence>
<evidence type="ECO:0000256" key="3">
    <source>
        <dbReference type="ARBA" id="ARBA00022692"/>
    </source>
</evidence>
<dbReference type="GO" id="GO:0005783">
    <property type="term" value="C:endoplasmic reticulum"/>
    <property type="evidence" value="ECO:0007669"/>
    <property type="project" value="TreeGrafter"/>
</dbReference>
<dbReference type="Pfam" id="PF04108">
    <property type="entry name" value="ATG17_like"/>
    <property type="match status" value="1"/>
</dbReference>
<dbReference type="AlphaFoldDB" id="A0A2R5GFR0"/>
<comment type="similarity">
    <text evidence="8">Belongs to the DHHC palmitoyltransferase family.</text>
</comment>
<evidence type="ECO:0000259" key="10">
    <source>
        <dbReference type="Pfam" id="PF01529"/>
    </source>
</evidence>
<comment type="caution">
    <text evidence="12">The sequence shown here is derived from an EMBL/GenBank/DDBJ whole genome shotgun (WGS) entry which is preliminary data.</text>
</comment>
<feature type="transmembrane region" description="Helical" evidence="8">
    <location>
        <begin position="632"/>
        <end position="653"/>
    </location>
</feature>
<dbReference type="GO" id="GO:0019706">
    <property type="term" value="F:protein-cysteine S-palmitoyltransferase activity"/>
    <property type="evidence" value="ECO:0007669"/>
    <property type="project" value="UniProtKB-EC"/>
</dbReference>
<keyword evidence="7 8" id="KW-0012">Acyltransferase</keyword>
<dbReference type="PANTHER" id="PTHR22883">
    <property type="entry name" value="ZINC FINGER DHHC DOMAIN CONTAINING PROTEIN"/>
    <property type="match status" value="1"/>
</dbReference>
<evidence type="ECO:0000256" key="9">
    <source>
        <dbReference type="SAM" id="MobiDB-lite"/>
    </source>
</evidence>
<dbReference type="Pfam" id="PF01529">
    <property type="entry name" value="DHHC"/>
    <property type="match status" value="1"/>
</dbReference>
<accession>A0A2R5GFR0</accession>
<comment type="subcellular location">
    <subcellularLocation>
        <location evidence="1">Membrane</location>
        <topology evidence="1">Multi-pass membrane protein</topology>
    </subcellularLocation>
</comment>
<keyword evidence="6 8" id="KW-0472">Membrane</keyword>
<evidence type="ECO:0000256" key="7">
    <source>
        <dbReference type="ARBA" id="ARBA00023315"/>
    </source>
</evidence>
<feature type="region of interest" description="Disordered" evidence="9">
    <location>
        <begin position="839"/>
        <end position="871"/>
    </location>
</feature>
<keyword evidence="4 8" id="KW-1133">Transmembrane helix</keyword>
<dbReference type="InterPro" id="IPR039859">
    <property type="entry name" value="PFA4/ZDH16/20/ERF2-like"/>
</dbReference>
<keyword evidence="13" id="KW-1185">Reference proteome</keyword>
<feature type="transmembrane region" description="Helical" evidence="8">
    <location>
        <begin position="759"/>
        <end position="783"/>
    </location>
</feature>
<dbReference type="PROSITE" id="PS50216">
    <property type="entry name" value="DHHC"/>
    <property type="match status" value="1"/>
</dbReference>
<evidence type="ECO:0000256" key="1">
    <source>
        <dbReference type="ARBA" id="ARBA00004141"/>
    </source>
</evidence>
<keyword evidence="2 8" id="KW-0808">Transferase</keyword>
<dbReference type="InterPro" id="IPR045326">
    <property type="entry name" value="ATG17-like_dom"/>
</dbReference>
<dbReference type="InParanoid" id="A0A2R5GFR0"/>
<dbReference type="GO" id="GO:0006914">
    <property type="term" value="P:autophagy"/>
    <property type="evidence" value="ECO:0007669"/>
    <property type="project" value="UniProtKB-KW"/>
</dbReference>
<reference evidence="12 13" key="1">
    <citation type="submission" date="2017-12" db="EMBL/GenBank/DDBJ databases">
        <title>Sequencing, de novo assembly and annotation of complete genome of a new Thraustochytrid species, strain FCC1311.</title>
        <authorList>
            <person name="Sedici K."/>
            <person name="Godart F."/>
            <person name="Aiese Cigliano R."/>
            <person name="Sanseverino W."/>
            <person name="Barakat M."/>
            <person name="Ortet P."/>
            <person name="Marechal E."/>
            <person name="Cagnac O."/>
            <person name="Amato A."/>
        </authorList>
    </citation>
    <scope>NUCLEOTIDE SEQUENCE [LARGE SCALE GENOMIC DNA]</scope>
</reference>
<dbReference type="InterPro" id="IPR001594">
    <property type="entry name" value="Palmitoyltrfase_DHHC"/>
</dbReference>
<dbReference type="EMBL" id="BEYU01000027">
    <property type="protein sequence ID" value="GBG27081.1"/>
    <property type="molecule type" value="Genomic_DNA"/>
</dbReference>
<dbReference type="GO" id="GO:0016020">
    <property type="term" value="C:membrane"/>
    <property type="evidence" value="ECO:0007669"/>
    <property type="project" value="UniProtKB-SubCell"/>
</dbReference>
<feature type="compositionally biased region" description="Polar residues" evidence="9">
    <location>
        <begin position="279"/>
        <end position="290"/>
    </location>
</feature>
<feature type="compositionally biased region" description="Low complexity" evidence="9">
    <location>
        <begin position="841"/>
        <end position="852"/>
    </location>
</feature>
<organism evidence="12 13">
    <name type="scientific">Hondaea fermentalgiana</name>
    <dbReference type="NCBI Taxonomy" id="2315210"/>
    <lineage>
        <taxon>Eukaryota</taxon>
        <taxon>Sar</taxon>
        <taxon>Stramenopiles</taxon>
        <taxon>Bigyra</taxon>
        <taxon>Labyrinthulomycetes</taxon>
        <taxon>Thraustochytrida</taxon>
        <taxon>Thraustochytriidae</taxon>
        <taxon>Hondaea</taxon>
    </lineage>
</organism>
<dbReference type="Proteomes" id="UP000241890">
    <property type="component" value="Unassembled WGS sequence"/>
</dbReference>
<keyword evidence="5" id="KW-0072">Autophagy</keyword>
<proteinExistence type="inferred from homology"/>
<dbReference type="PANTHER" id="PTHR22883:SF203">
    <property type="entry name" value="PALMITOYLTRANSFERASE"/>
    <property type="match status" value="1"/>
</dbReference>
<keyword evidence="3 8" id="KW-0812">Transmembrane</keyword>
<evidence type="ECO:0000313" key="13">
    <source>
        <dbReference type="Proteomes" id="UP000241890"/>
    </source>
</evidence>
<name>A0A2R5GFR0_9STRA</name>
<evidence type="ECO:0000256" key="8">
    <source>
        <dbReference type="RuleBase" id="RU079119"/>
    </source>
</evidence>
<feature type="region of interest" description="Disordered" evidence="9">
    <location>
        <begin position="546"/>
        <end position="603"/>
    </location>
</feature>
<feature type="transmembrane region" description="Helical" evidence="8">
    <location>
        <begin position="721"/>
        <end position="747"/>
    </location>
</feature>
<sequence length="871" mass="95775">MSGREELLRATKAAYDFSVKVVNNAHALLEHSRSTRVRVQGGIEEIRTGAQRDIAALETLESCKGDALSRAKAAEAKVNDRDEAFSSLRITLDALGSTALPPWLPNAGGGMHTESGQGSLLDFVDVREIETLRKSAQDLAADALQQVEEVRVAAEALSERKRVALEVDMLRAVQRIEDTTPASSTLGEAATIFDVLEEWMRKVSAEVDEQGAIVKVLSRGSFGLAGLYDHLLDASELGPPDAQLVRPVRDFLAHDFAAMDKNNNNKNNNDITTPGGGTMAQSHTQTSSQPDAAASAGPVEEHDDLREQQQQQQQQQQQDSESHVDLRQSIARCEAHMKRGLKRMAASVDRVKTVSQVLTQARKRYPVEAHAAVEAAVQVGHEVAARAEGLLQICQDAQREVDLASQEFVKLDEFYHHFQNAQAEAETELRRRWESLAKAEELAREHQAKMLELVDAELAARAKFDETYGVYLPDGYCSALRPKAEPTSFQYVIVNADDAHNLHDCTQHLSDLQAASFSAVTDEGVALETDARSTTLNVVKDDVDAASEAQTPATSSASAHGEIASKTVGEDNDDFDEDKNADEDIDEGIIKDDVNQDEDEDTDSNAEISSWVLFGYFVGVFYVVSQEVLPGVLYHVIGAVHGILAVMVIVFTLRCSLIDPEDQEEYPGNVPRQELSFCHICRHTVRKSSKHCRTCNKCVAGFDHHCVWIQQCIGSKNYTSFFWLLMTATVLLGLEALTGLSALVLYTRSVLVATNERSHTIFVAVYFCVSLMATCAVLNLLIFHVRLSFRGETTYDYLVAKARRSRSKQQQQQDAEVLPVRRMRCFGLCGSAHQIGGSVRQSQSQSQEPQQPANSGPASSQAVSEGHVRLI</sequence>
<feature type="compositionally biased region" description="Polar residues" evidence="9">
    <location>
        <begin position="853"/>
        <end position="863"/>
    </location>
</feature>
<feature type="compositionally biased region" description="Low complexity" evidence="9">
    <location>
        <begin position="308"/>
        <end position="318"/>
    </location>
</feature>
<dbReference type="GO" id="GO:0006612">
    <property type="term" value="P:protein targeting to membrane"/>
    <property type="evidence" value="ECO:0007669"/>
    <property type="project" value="TreeGrafter"/>
</dbReference>
<feature type="compositionally biased region" description="Polar residues" evidence="9">
    <location>
        <begin position="548"/>
        <end position="558"/>
    </location>
</feature>
<gene>
    <name evidence="12" type="ORF">FCC1311_033042</name>
</gene>
<evidence type="ECO:0000256" key="6">
    <source>
        <dbReference type="ARBA" id="ARBA00023136"/>
    </source>
</evidence>
<feature type="domain" description="Autophagy protein ATG17-like" evidence="11">
    <location>
        <begin position="21"/>
        <end position="472"/>
    </location>
</feature>
<dbReference type="EC" id="2.3.1.225" evidence="8"/>
<feature type="compositionally biased region" description="Acidic residues" evidence="9">
    <location>
        <begin position="570"/>
        <end position="587"/>
    </location>
</feature>